<dbReference type="Proteomes" id="UP000007303">
    <property type="component" value="Unassembled WGS sequence"/>
</dbReference>
<dbReference type="InterPro" id="IPR001806">
    <property type="entry name" value="Small_GTPase"/>
</dbReference>
<dbReference type="GO" id="GO:0003924">
    <property type="term" value="F:GTPase activity"/>
    <property type="evidence" value="ECO:0007669"/>
    <property type="project" value="InterPro"/>
</dbReference>
<keyword evidence="3" id="KW-0547">Nucleotide-binding</keyword>
<proteinExistence type="inferred from homology"/>
<dbReference type="GeneTree" id="ENSGT00940000160062"/>
<keyword evidence="6" id="KW-1185">Reference proteome</keyword>
<sequence>LLQYDCITLPSDLLAVTQRKHHRVPIKHQLRREEAIHDDCDWTSGAVGPSASPIGFSPALDDTLAVDIRPDGPLRIALLGQNGVGKSSLALSLAGDMDRTASVDSEGEGYVRTVTVDEEESTIIIYDNWRQGSPAGWLSQDLSSLQCEVCVLVFSVTDRRSFHRTAQLRLLLRETQPQTPIILVGNKSDLVRTREVTCQEAMSSAALFNCLYLEISASLDHRTPELLECAVRLARGESPWPPGTSAEDMSSGGQRESITSRAKRFLSSLVPRYPREREVGKFMRQKSRSCHDLGAL</sequence>
<dbReference type="GO" id="GO:0005525">
    <property type="term" value="F:GTP binding"/>
    <property type="evidence" value="ECO:0007669"/>
    <property type="project" value="InterPro"/>
</dbReference>
<evidence type="ECO:0000256" key="3">
    <source>
        <dbReference type="ARBA" id="ARBA00022741"/>
    </source>
</evidence>
<dbReference type="SMART" id="SM00175">
    <property type="entry name" value="RAB"/>
    <property type="match status" value="1"/>
</dbReference>
<reference evidence="5" key="3">
    <citation type="submission" date="2025-09" db="UniProtKB">
        <authorList>
            <consortium name="Ensembl"/>
        </authorList>
    </citation>
    <scope>IDENTIFICATION</scope>
</reference>
<evidence type="ECO:0000256" key="1">
    <source>
        <dbReference type="ARBA" id="ARBA00008846"/>
    </source>
</evidence>
<dbReference type="InterPro" id="IPR027417">
    <property type="entry name" value="P-loop_NTPase"/>
</dbReference>
<reference evidence="6" key="1">
    <citation type="journal article" date="2004" name="Nature">
        <title>Genome duplication in the teleost fish Tetraodon nigroviridis reveals the early vertebrate proto-karyotype.</title>
        <authorList>
            <person name="Jaillon O."/>
            <person name="Aury J.-M."/>
            <person name="Brunet F."/>
            <person name="Petit J.-L."/>
            <person name="Stange-Thomann N."/>
            <person name="Mauceli E."/>
            <person name="Bouneau L."/>
            <person name="Fischer C."/>
            <person name="Ozouf-Costaz C."/>
            <person name="Bernot A."/>
            <person name="Nicaud S."/>
            <person name="Jaffe D."/>
            <person name="Fisher S."/>
            <person name="Lutfalla G."/>
            <person name="Dossat C."/>
            <person name="Segurens B."/>
            <person name="Dasilva C."/>
            <person name="Salanoubat M."/>
            <person name="Levy M."/>
            <person name="Boudet N."/>
            <person name="Castellano S."/>
            <person name="Anthouard V."/>
            <person name="Jubin C."/>
            <person name="Castelli V."/>
            <person name="Katinka M."/>
            <person name="Vacherie B."/>
            <person name="Biemont C."/>
            <person name="Skalli Z."/>
            <person name="Cattolico L."/>
            <person name="Poulain J."/>
            <person name="De Berardinis V."/>
            <person name="Cruaud C."/>
            <person name="Duprat S."/>
            <person name="Brottier P."/>
            <person name="Coutanceau J.-P."/>
            <person name="Gouzy J."/>
            <person name="Parra G."/>
            <person name="Lardier G."/>
            <person name="Chapple C."/>
            <person name="McKernan K.J."/>
            <person name="McEwan P."/>
            <person name="Bosak S."/>
            <person name="Kellis M."/>
            <person name="Volff J.-N."/>
            <person name="Guigo R."/>
            <person name="Zody M.C."/>
            <person name="Mesirov J."/>
            <person name="Lindblad-Toh K."/>
            <person name="Birren B."/>
            <person name="Nusbaum C."/>
            <person name="Kahn D."/>
            <person name="Robinson-Rechavi M."/>
            <person name="Laudet V."/>
            <person name="Schachter V."/>
            <person name="Quetier F."/>
            <person name="Saurin W."/>
            <person name="Scarpelli C."/>
            <person name="Wincker P."/>
            <person name="Lander E.S."/>
            <person name="Weissenbach J."/>
            <person name="Roest Crollius H."/>
        </authorList>
    </citation>
    <scope>NUCLEOTIDE SEQUENCE [LARGE SCALE GENOMIC DNA]</scope>
</reference>
<dbReference type="Gene3D" id="3.40.50.300">
    <property type="entry name" value="P-loop containing nucleotide triphosphate hydrolases"/>
    <property type="match status" value="1"/>
</dbReference>
<evidence type="ECO:0000313" key="6">
    <source>
        <dbReference type="Proteomes" id="UP000007303"/>
    </source>
</evidence>
<dbReference type="Pfam" id="PF00071">
    <property type="entry name" value="Ras"/>
    <property type="match status" value="1"/>
</dbReference>
<dbReference type="AlphaFoldDB" id="H3DJT6"/>
<dbReference type="SMART" id="SM00173">
    <property type="entry name" value="RAS"/>
    <property type="match status" value="1"/>
</dbReference>
<dbReference type="PANTHER" id="PTHR45775">
    <property type="entry name" value="RAD, GEM/KIR FAMILY MEMBER 2, ISOFORM C"/>
    <property type="match status" value="1"/>
</dbReference>
<keyword evidence="2" id="KW-0597">Phosphoprotein</keyword>
<dbReference type="CDD" id="cd04148">
    <property type="entry name" value="RGK"/>
    <property type="match status" value="1"/>
</dbReference>
<evidence type="ECO:0000256" key="2">
    <source>
        <dbReference type="ARBA" id="ARBA00022553"/>
    </source>
</evidence>
<reference evidence="5" key="2">
    <citation type="submission" date="2025-08" db="UniProtKB">
        <authorList>
            <consortium name="Ensembl"/>
        </authorList>
    </citation>
    <scope>IDENTIFICATION</scope>
</reference>
<dbReference type="HOGENOM" id="CLU_041217_3_1_1"/>
<dbReference type="GO" id="GO:0005886">
    <property type="term" value="C:plasma membrane"/>
    <property type="evidence" value="ECO:0007669"/>
    <property type="project" value="TreeGrafter"/>
</dbReference>
<dbReference type="OMA" id="DWPPQAL"/>
<dbReference type="SUPFAM" id="SSF52540">
    <property type="entry name" value="P-loop containing nucleoside triphosphate hydrolases"/>
    <property type="match status" value="1"/>
</dbReference>
<protein>
    <submittedName>
        <fullName evidence="5">Uncharacterized protein</fullName>
    </submittedName>
</protein>
<evidence type="ECO:0000313" key="5">
    <source>
        <dbReference type="Ensembl" id="ENSTNIP00000020782.1"/>
    </source>
</evidence>
<accession>H3DJT6</accession>
<evidence type="ECO:0000256" key="4">
    <source>
        <dbReference type="SAM" id="MobiDB-lite"/>
    </source>
</evidence>
<dbReference type="InterPro" id="IPR051641">
    <property type="entry name" value="RGK_GTP-binding_reg"/>
</dbReference>
<dbReference type="GO" id="GO:0005246">
    <property type="term" value="F:calcium channel regulator activity"/>
    <property type="evidence" value="ECO:0007669"/>
    <property type="project" value="TreeGrafter"/>
</dbReference>
<dbReference type="Ensembl" id="ENSTNIT00000021015.1">
    <property type="protein sequence ID" value="ENSTNIP00000020782.1"/>
    <property type="gene ID" value="ENSTNIG00000017634.1"/>
</dbReference>
<dbReference type="STRING" id="99883.ENSTNIP00000020782"/>
<dbReference type="InParanoid" id="H3DJT6"/>
<comment type="similarity">
    <text evidence="1">Belongs to the small GTPase superfamily. RGK family.</text>
</comment>
<feature type="compositionally biased region" description="Polar residues" evidence="4">
    <location>
        <begin position="247"/>
        <end position="258"/>
    </location>
</feature>
<dbReference type="PROSITE" id="PS51421">
    <property type="entry name" value="RAS"/>
    <property type="match status" value="1"/>
</dbReference>
<dbReference type="PANTHER" id="PTHR45775:SF5">
    <property type="entry name" value="GTP-BINDING PROTEIN REM 2"/>
    <property type="match status" value="1"/>
</dbReference>
<dbReference type="PRINTS" id="PR00449">
    <property type="entry name" value="RASTRNSFRMNG"/>
</dbReference>
<organism evidence="5 6">
    <name type="scientific">Tetraodon nigroviridis</name>
    <name type="common">Spotted green pufferfish</name>
    <name type="synonym">Chelonodon nigroviridis</name>
    <dbReference type="NCBI Taxonomy" id="99883"/>
    <lineage>
        <taxon>Eukaryota</taxon>
        <taxon>Metazoa</taxon>
        <taxon>Chordata</taxon>
        <taxon>Craniata</taxon>
        <taxon>Vertebrata</taxon>
        <taxon>Euteleostomi</taxon>
        <taxon>Actinopterygii</taxon>
        <taxon>Neopterygii</taxon>
        <taxon>Teleostei</taxon>
        <taxon>Neoteleostei</taxon>
        <taxon>Acanthomorphata</taxon>
        <taxon>Eupercaria</taxon>
        <taxon>Tetraodontiformes</taxon>
        <taxon>Tetradontoidea</taxon>
        <taxon>Tetraodontidae</taxon>
        <taxon>Tetraodon</taxon>
    </lineage>
</organism>
<feature type="region of interest" description="Disordered" evidence="4">
    <location>
        <begin position="238"/>
        <end position="258"/>
    </location>
</feature>
<name>H3DJT6_TETNG</name>
<dbReference type="FunFam" id="3.40.50.300:FF:001154">
    <property type="entry name" value="RAS (RAD and GEM)-like GTP-binding 2"/>
    <property type="match status" value="1"/>
</dbReference>
<dbReference type="PROSITE" id="PS51419">
    <property type="entry name" value="RAB"/>
    <property type="match status" value="1"/>
</dbReference>